<feature type="non-terminal residue" evidence="2">
    <location>
        <position position="1"/>
    </location>
</feature>
<comment type="caution">
    <text evidence="2">The sequence shown here is derived from an EMBL/GenBank/DDBJ whole genome shotgun (WGS) entry which is preliminary data.</text>
</comment>
<evidence type="ECO:0000256" key="1">
    <source>
        <dbReference type="SAM" id="MobiDB-lite"/>
    </source>
</evidence>
<reference evidence="2" key="1">
    <citation type="journal article" date="2023" name="DNA Res.">
        <title>Chromosome-level genome assembly of Phrynocephalus forsythii using third-generation DNA sequencing and Hi-C analysis.</title>
        <authorList>
            <person name="Qi Y."/>
            <person name="Zhao W."/>
            <person name="Zhao Y."/>
            <person name="Niu C."/>
            <person name="Cao S."/>
            <person name="Zhang Y."/>
        </authorList>
    </citation>
    <scope>NUCLEOTIDE SEQUENCE</scope>
    <source>
        <tissue evidence="2">Muscle</tissue>
    </source>
</reference>
<dbReference type="PANTHER" id="PTHR11505">
    <property type="entry name" value="L1 TRANSPOSABLE ELEMENT-RELATED"/>
    <property type="match status" value="1"/>
</dbReference>
<dbReference type="Proteomes" id="UP001142489">
    <property type="component" value="Unassembled WGS sequence"/>
</dbReference>
<feature type="compositionally biased region" description="Basic residues" evidence="1">
    <location>
        <begin position="195"/>
        <end position="206"/>
    </location>
</feature>
<gene>
    <name evidence="2" type="ORF">JRQ81_000012</name>
</gene>
<name>A0A9Q1APS1_9SAUR</name>
<evidence type="ECO:0000313" key="2">
    <source>
        <dbReference type="EMBL" id="KAJ7300330.1"/>
    </source>
</evidence>
<dbReference type="InterPro" id="IPR004244">
    <property type="entry name" value="Transposase_22"/>
</dbReference>
<dbReference type="OrthoDB" id="9909646at2759"/>
<keyword evidence="3" id="KW-1185">Reference proteome</keyword>
<proteinExistence type="predicted"/>
<dbReference type="Gene3D" id="3.30.70.1820">
    <property type="entry name" value="L1 transposable element, RRM domain"/>
    <property type="match status" value="1"/>
</dbReference>
<dbReference type="AlphaFoldDB" id="A0A9Q1APS1"/>
<accession>A0A9Q1APS1</accession>
<organism evidence="2 3">
    <name type="scientific">Phrynocephalus forsythii</name>
    <dbReference type="NCBI Taxonomy" id="171643"/>
    <lineage>
        <taxon>Eukaryota</taxon>
        <taxon>Metazoa</taxon>
        <taxon>Chordata</taxon>
        <taxon>Craniata</taxon>
        <taxon>Vertebrata</taxon>
        <taxon>Euteleostomi</taxon>
        <taxon>Lepidosauria</taxon>
        <taxon>Squamata</taxon>
        <taxon>Bifurcata</taxon>
        <taxon>Unidentata</taxon>
        <taxon>Episquamata</taxon>
        <taxon>Toxicofera</taxon>
        <taxon>Iguania</taxon>
        <taxon>Acrodonta</taxon>
        <taxon>Agamidae</taxon>
        <taxon>Agaminae</taxon>
        <taxon>Phrynocephalus</taxon>
    </lineage>
</organism>
<feature type="region of interest" description="Disordered" evidence="1">
    <location>
        <begin position="184"/>
        <end position="206"/>
    </location>
</feature>
<dbReference type="EMBL" id="JAPFRF010000590">
    <property type="protein sequence ID" value="KAJ7300330.1"/>
    <property type="molecule type" value="Genomic_DNA"/>
</dbReference>
<protein>
    <submittedName>
        <fullName evidence="2">Uncharacterized protein</fullName>
    </submittedName>
</protein>
<evidence type="ECO:0000313" key="3">
    <source>
        <dbReference type="Proteomes" id="UP001142489"/>
    </source>
</evidence>
<sequence length="206" mass="24051">VKGLPDLGVDEKNLQQKILDWLKKVVPNTPLNHYDIERVHRVGPRNRDAPRHVLVRFANFKKKQEVMNALREKPDNLKSLQHNIQVFSDFSHLTMNFRTEMNGVTSFLRSKSIHYHWGYPVFLKIVYKGKTYKAKTVQEAWNIMRDQGIVTKEEWESFMEKMSGEESSEDEREGLQVLKLTELEEGTELEGARPKQQRAGKASKTK</sequence>